<proteinExistence type="predicted"/>
<gene>
    <name evidence="1" type="ORF">PJF56_13295</name>
</gene>
<sequence length="103" mass="10480">MALSLTGAADNTRITGFETIDLTGSGNNSLTLDYASLLHLVSESTSGAGFRTLTVTGNAGDSITANLSGLGFTTSSSGGFTTYELDQLRLVVSNDVNQGGVTI</sequence>
<protein>
    <submittedName>
        <fullName evidence="1">Uncharacterized protein</fullName>
    </submittedName>
</protein>
<dbReference type="Proteomes" id="UP001231370">
    <property type="component" value="Unassembled WGS sequence"/>
</dbReference>
<organism evidence="1 2">
    <name type="scientific">Roseofilum halophilum BLCC-M91</name>
    <dbReference type="NCBI Taxonomy" id="3022259"/>
    <lineage>
        <taxon>Bacteria</taxon>
        <taxon>Bacillati</taxon>
        <taxon>Cyanobacteriota</taxon>
        <taxon>Cyanophyceae</taxon>
        <taxon>Desertifilales</taxon>
        <taxon>Desertifilaceae</taxon>
        <taxon>Roseofilum</taxon>
        <taxon>Roseofilum halophilum</taxon>
    </lineage>
</organism>
<dbReference type="RefSeq" id="WP_283763146.1">
    <property type="nucleotide sequence ID" value="NZ_JAQPOK010000096.1"/>
</dbReference>
<reference evidence="1 2" key="1">
    <citation type="submission" date="2023-01" db="EMBL/GenBank/DDBJ databases">
        <title>Novel diversity within Roseofilum (Cyanobacteria; Desertifilaceae) from marine benthic mats with descriptions of four novel species.</title>
        <authorList>
            <person name="Wang Y."/>
            <person name="Berthold D.E."/>
            <person name="Hu J."/>
            <person name="Lefler F.W."/>
            <person name="Laughinghouse H.D. IV."/>
        </authorList>
    </citation>
    <scope>NUCLEOTIDE SEQUENCE [LARGE SCALE GENOMIC DNA]</scope>
    <source>
        <strain evidence="1 2">BLCC-M91</strain>
    </source>
</reference>
<dbReference type="EMBL" id="JAQPOK010000096">
    <property type="protein sequence ID" value="MDJ1179842.1"/>
    <property type="molecule type" value="Genomic_DNA"/>
</dbReference>
<keyword evidence="2" id="KW-1185">Reference proteome</keyword>
<evidence type="ECO:0000313" key="2">
    <source>
        <dbReference type="Proteomes" id="UP001231370"/>
    </source>
</evidence>
<name>A0ABT7BM52_9CYAN</name>
<accession>A0ABT7BM52</accession>
<comment type="caution">
    <text evidence="1">The sequence shown here is derived from an EMBL/GenBank/DDBJ whole genome shotgun (WGS) entry which is preliminary data.</text>
</comment>
<evidence type="ECO:0000313" key="1">
    <source>
        <dbReference type="EMBL" id="MDJ1179842.1"/>
    </source>
</evidence>